<dbReference type="STRING" id="29172.A0A0D8XC51"/>
<gene>
    <name evidence="1" type="ORF">DICVIV_12802</name>
</gene>
<name>A0A0D8XC51_DICVI</name>
<evidence type="ECO:0000313" key="1">
    <source>
        <dbReference type="EMBL" id="KJH41224.1"/>
    </source>
</evidence>
<dbReference type="EMBL" id="KN716876">
    <property type="protein sequence ID" value="KJH41224.1"/>
    <property type="molecule type" value="Genomic_DNA"/>
</dbReference>
<accession>A0A0D8XC51</accession>
<reference evidence="1 2" key="1">
    <citation type="submission" date="2013-11" db="EMBL/GenBank/DDBJ databases">
        <title>Draft genome of the bovine lungworm Dictyocaulus viviparus.</title>
        <authorList>
            <person name="Mitreva M."/>
        </authorList>
    </citation>
    <scope>NUCLEOTIDE SEQUENCE [LARGE SCALE GENOMIC DNA]</scope>
    <source>
        <strain evidence="1 2">HannoverDv2000</strain>
    </source>
</reference>
<proteinExistence type="predicted"/>
<keyword evidence="2" id="KW-1185">Reference proteome</keyword>
<protein>
    <submittedName>
        <fullName evidence="1">Uncharacterized protein</fullName>
    </submittedName>
</protein>
<dbReference type="OrthoDB" id="5867434at2759"/>
<evidence type="ECO:0000313" key="2">
    <source>
        <dbReference type="Proteomes" id="UP000053766"/>
    </source>
</evidence>
<sequence>MKTAAVPEKRPPGNRGRKAEFLTNITKLSLKPNVDFFKYDIRMYVVYKGEDSREHLKEITKQKKDYFPEQQRKSLTVLVYKHLIESYPDVFPKNLTLFYDRGSMLFSAYEQIKLATEKEEFIIPASILSNACGNAEKVSVVIKKVSEKFQVSSNDVMKAVDVRDIERDKNMLEVLNLAVSQEGYLETTKFLVSGPNVAYLFDHGACHFR</sequence>
<organism evidence="1 2">
    <name type="scientific">Dictyocaulus viviparus</name>
    <name type="common">Bovine lungworm</name>
    <dbReference type="NCBI Taxonomy" id="29172"/>
    <lineage>
        <taxon>Eukaryota</taxon>
        <taxon>Metazoa</taxon>
        <taxon>Ecdysozoa</taxon>
        <taxon>Nematoda</taxon>
        <taxon>Chromadorea</taxon>
        <taxon>Rhabditida</taxon>
        <taxon>Rhabditina</taxon>
        <taxon>Rhabditomorpha</taxon>
        <taxon>Strongyloidea</taxon>
        <taxon>Metastrongylidae</taxon>
        <taxon>Dictyocaulus</taxon>
    </lineage>
</organism>
<dbReference type="Proteomes" id="UP000053766">
    <property type="component" value="Unassembled WGS sequence"/>
</dbReference>
<reference evidence="2" key="2">
    <citation type="journal article" date="2016" name="Sci. Rep.">
        <title>Dictyocaulus viviparus genome, variome and transcriptome elucidate lungworm biology and support future intervention.</title>
        <authorList>
            <person name="McNulty S.N."/>
            <person name="Strube C."/>
            <person name="Rosa B.A."/>
            <person name="Martin J.C."/>
            <person name="Tyagi R."/>
            <person name="Choi Y.J."/>
            <person name="Wang Q."/>
            <person name="Hallsworth Pepin K."/>
            <person name="Zhang X."/>
            <person name="Ozersky P."/>
            <person name="Wilson R.K."/>
            <person name="Sternberg P.W."/>
            <person name="Gasser R.B."/>
            <person name="Mitreva M."/>
        </authorList>
    </citation>
    <scope>NUCLEOTIDE SEQUENCE [LARGE SCALE GENOMIC DNA]</scope>
    <source>
        <strain evidence="2">HannoverDv2000</strain>
    </source>
</reference>
<dbReference type="AlphaFoldDB" id="A0A0D8XC51"/>